<accession>A0ABW1ZNU5</accession>
<evidence type="ECO:0000313" key="2">
    <source>
        <dbReference type="Proteomes" id="UP001596317"/>
    </source>
</evidence>
<dbReference type="RefSeq" id="WP_380057653.1">
    <property type="nucleotide sequence ID" value="NZ_JBHSWB010000001.1"/>
</dbReference>
<name>A0ABW1ZNU5_9DEIO</name>
<proteinExistence type="predicted"/>
<organism evidence="1 2">
    <name type="scientific">Deinococcus multiflagellatus</name>
    <dbReference type="NCBI Taxonomy" id="1656887"/>
    <lineage>
        <taxon>Bacteria</taxon>
        <taxon>Thermotogati</taxon>
        <taxon>Deinococcota</taxon>
        <taxon>Deinococci</taxon>
        <taxon>Deinococcales</taxon>
        <taxon>Deinococcaceae</taxon>
        <taxon>Deinococcus</taxon>
    </lineage>
</organism>
<dbReference type="EMBL" id="JBHSWB010000001">
    <property type="protein sequence ID" value="MFC6661926.1"/>
    <property type="molecule type" value="Genomic_DNA"/>
</dbReference>
<gene>
    <name evidence="1" type="ORF">ACFP90_17545</name>
</gene>
<keyword evidence="2" id="KW-1185">Reference proteome</keyword>
<comment type="caution">
    <text evidence="1">The sequence shown here is derived from an EMBL/GenBank/DDBJ whole genome shotgun (WGS) entry which is preliminary data.</text>
</comment>
<evidence type="ECO:0000313" key="1">
    <source>
        <dbReference type="EMBL" id="MFC6661926.1"/>
    </source>
</evidence>
<sequence length="73" mass="7658">MDLRALLAAAQATFADLEAQPLTFTATELVWLRKAGPGAVYLPVEAWPLGAGRVTPCPPWPSSASCSPLPRPG</sequence>
<reference evidence="2" key="1">
    <citation type="journal article" date="2019" name="Int. J. Syst. Evol. Microbiol.">
        <title>The Global Catalogue of Microorganisms (GCM) 10K type strain sequencing project: providing services to taxonomists for standard genome sequencing and annotation.</title>
        <authorList>
            <consortium name="The Broad Institute Genomics Platform"/>
            <consortium name="The Broad Institute Genome Sequencing Center for Infectious Disease"/>
            <person name="Wu L."/>
            <person name="Ma J."/>
        </authorList>
    </citation>
    <scope>NUCLEOTIDE SEQUENCE [LARGE SCALE GENOMIC DNA]</scope>
    <source>
        <strain evidence="2">CCUG 63830</strain>
    </source>
</reference>
<dbReference type="Proteomes" id="UP001596317">
    <property type="component" value="Unassembled WGS sequence"/>
</dbReference>
<protein>
    <submittedName>
        <fullName evidence="1">Uncharacterized protein</fullName>
    </submittedName>
</protein>